<proteinExistence type="inferred from homology"/>
<comment type="function">
    <text evidence="8">Involved in the coupling of aromatic side chains of the heptapeptide of vancomycin.</text>
</comment>
<keyword evidence="11" id="KW-1185">Reference proteome</keyword>
<dbReference type="Pfam" id="PF00067">
    <property type="entry name" value="p450"/>
    <property type="match status" value="1"/>
</dbReference>
<organism evidence="10 11">
    <name type="scientific">Amycolatopsis taiwanensis</name>
    <dbReference type="NCBI Taxonomy" id="342230"/>
    <lineage>
        <taxon>Bacteria</taxon>
        <taxon>Bacillati</taxon>
        <taxon>Actinomycetota</taxon>
        <taxon>Actinomycetes</taxon>
        <taxon>Pseudonocardiales</taxon>
        <taxon>Pseudonocardiaceae</taxon>
        <taxon>Amycolatopsis</taxon>
    </lineage>
</organism>
<comment type="similarity">
    <text evidence="2 9">Belongs to the cytochrome P450 family.</text>
</comment>
<keyword evidence="3 9" id="KW-0349">Heme</keyword>
<evidence type="ECO:0000256" key="1">
    <source>
        <dbReference type="ARBA" id="ARBA00004660"/>
    </source>
</evidence>
<dbReference type="PANTHER" id="PTHR46696:SF6">
    <property type="entry name" value="P450, PUTATIVE (EUROFUNG)-RELATED"/>
    <property type="match status" value="1"/>
</dbReference>
<dbReference type="GO" id="GO:0004497">
    <property type="term" value="F:monooxygenase activity"/>
    <property type="evidence" value="ECO:0007669"/>
    <property type="project" value="UniProtKB-KW"/>
</dbReference>
<dbReference type="FunFam" id="1.10.630.10:FF:000018">
    <property type="entry name" value="Cytochrome P450 monooxygenase"/>
    <property type="match status" value="1"/>
</dbReference>
<dbReference type="InterPro" id="IPR017972">
    <property type="entry name" value="Cyt_P450_CS"/>
</dbReference>
<dbReference type="InterPro" id="IPR036396">
    <property type="entry name" value="Cyt_P450_sf"/>
</dbReference>
<dbReference type="PANTHER" id="PTHR46696">
    <property type="entry name" value="P450, PUTATIVE (EUROFUNG)-RELATED"/>
    <property type="match status" value="1"/>
</dbReference>
<dbReference type="GO" id="GO:0016705">
    <property type="term" value="F:oxidoreductase activity, acting on paired donors, with incorporation or reduction of molecular oxygen"/>
    <property type="evidence" value="ECO:0007669"/>
    <property type="project" value="InterPro"/>
</dbReference>
<keyword evidence="4 9" id="KW-0479">Metal-binding</keyword>
<dbReference type="PRINTS" id="PR00359">
    <property type="entry name" value="BP450"/>
</dbReference>
<evidence type="ECO:0000313" key="11">
    <source>
        <dbReference type="Proteomes" id="UP001165136"/>
    </source>
</evidence>
<evidence type="ECO:0000256" key="7">
    <source>
        <dbReference type="ARBA" id="ARBA00023033"/>
    </source>
</evidence>
<dbReference type="InterPro" id="IPR001128">
    <property type="entry name" value="Cyt_P450"/>
</dbReference>
<dbReference type="SUPFAM" id="SSF48264">
    <property type="entry name" value="Cytochrome P450"/>
    <property type="match status" value="1"/>
</dbReference>
<gene>
    <name evidence="10" type="ORF">Atai01_62940</name>
</gene>
<dbReference type="GO" id="GO:0005506">
    <property type="term" value="F:iron ion binding"/>
    <property type="evidence" value="ECO:0007669"/>
    <property type="project" value="InterPro"/>
</dbReference>
<reference evidence="10" key="1">
    <citation type="submission" date="2023-03" db="EMBL/GenBank/DDBJ databases">
        <title>Amycolatopsis taiwanensis NBRC 103393.</title>
        <authorList>
            <person name="Ichikawa N."/>
            <person name="Sato H."/>
            <person name="Tonouchi N."/>
        </authorList>
    </citation>
    <scope>NUCLEOTIDE SEQUENCE</scope>
    <source>
        <strain evidence="10">NBRC 103393</strain>
    </source>
</reference>
<evidence type="ECO:0000256" key="2">
    <source>
        <dbReference type="ARBA" id="ARBA00010617"/>
    </source>
</evidence>
<comment type="pathway">
    <text evidence="1">Antibiotic biosynthesis; vancomycin biosynthesis.</text>
</comment>
<dbReference type="PRINTS" id="PR00385">
    <property type="entry name" value="P450"/>
</dbReference>
<evidence type="ECO:0000256" key="5">
    <source>
        <dbReference type="ARBA" id="ARBA00023002"/>
    </source>
</evidence>
<comment type="caution">
    <text evidence="10">The sequence shown here is derived from an EMBL/GenBank/DDBJ whole genome shotgun (WGS) entry which is preliminary data.</text>
</comment>
<evidence type="ECO:0000256" key="3">
    <source>
        <dbReference type="ARBA" id="ARBA00022617"/>
    </source>
</evidence>
<dbReference type="Proteomes" id="UP001165136">
    <property type="component" value="Unassembled WGS sequence"/>
</dbReference>
<dbReference type="InterPro" id="IPR002397">
    <property type="entry name" value="Cyt_P450_B"/>
</dbReference>
<evidence type="ECO:0000256" key="4">
    <source>
        <dbReference type="ARBA" id="ARBA00022723"/>
    </source>
</evidence>
<name>A0A9W6R7G5_9PSEU</name>
<dbReference type="AlphaFoldDB" id="A0A9W6R7G5"/>
<dbReference type="PROSITE" id="PS00086">
    <property type="entry name" value="CYTOCHROME_P450"/>
    <property type="match status" value="1"/>
</dbReference>
<keyword evidence="5 9" id="KW-0560">Oxidoreductase</keyword>
<keyword evidence="7 9" id="KW-0503">Monooxygenase</keyword>
<evidence type="ECO:0000256" key="9">
    <source>
        <dbReference type="RuleBase" id="RU000461"/>
    </source>
</evidence>
<dbReference type="RefSeq" id="WP_169739662.1">
    <property type="nucleotide sequence ID" value="NZ_BSTI01000017.1"/>
</dbReference>
<dbReference type="CDD" id="cd11030">
    <property type="entry name" value="CYP105-like"/>
    <property type="match status" value="1"/>
</dbReference>
<evidence type="ECO:0000256" key="8">
    <source>
        <dbReference type="ARBA" id="ARBA00055433"/>
    </source>
</evidence>
<protein>
    <submittedName>
        <fullName evidence="10">Cytochrome P450</fullName>
    </submittedName>
</protein>
<accession>A0A9W6R7G5</accession>
<evidence type="ECO:0000256" key="6">
    <source>
        <dbReference type="ARBA" id="ARBA00023004"/>
    </source>
</evidence>
<keyword evidence="6 9" id="KW-0408">Iron</keyword>
<dbReference type="GO" id="GO:0020037">
    <property type="term" value="F:heme binding"/>
    <property type="evidence" value="ECO:0007669"/>
    <property type="project" value="InterPro"/>
</dbReference>
<evidence type="ECO:0000313" key="10">
    <source>
        <dbReference type="EMBL" id="GLY69675.1"/>
    </source>
</evidence>
<sequence length="399" mass="44784">MVQPSTLPMLPRERVTHPFDLPPEYLALRKEAPISRFVWPNGVEGWLVTTYDLQREVLADNRFSIDRAGCMPPSLAVGRKPVMMPRSLVAMDPPEHTKWRRLIMRDLTPGKARALEPRIEAVTRKHLARMREQGPPVDLLPSLAFPVPSAIICELLGVPVADQDFFQHQTHVRSSVHSTPDEVDEATIALTEYLAGIVDEKKRHPADDLLSHLGQAEVDGEPVSREHMVGMAMLLLLAGHETTASTIGVGVANLMGRPDLIQELRTRESADRLVEEILRIHSVIQYGVLRRATEDVEVGGVRIAAGDWVTCLLASGNRDESRYQCSHAIDVNQPTVPHITFGYGVHQCVGMSLARVELRVVLRALFTEFPDLSPICPVEELRYREDMFVYGLYELPVRW</sequence>
<dbReference type="EMBL" id="BSTI01000017">
    <property type="protein sequence ID" value="GLY69675.1"/>
    <property type="molecule type" value="Genomic_DNA"/>
</dbReference>
<dbReference type="Gene3D" id="1.10.630.10">
    <property type="entry name" value="Cytochrome P450"/>
    <property type="match status" value="1"/>
</dbReference>